<name>A0A126WXT3_9PHAE</name>
<dbReference type="AlphaFoldDB" id="A0A126WXT3"/>
<evidence type="ECO:0000259" key="4">
    <source>
        <dbReference type="PROSITE" id="PS50112"/>
    </source>
</evidence>
<reference evidence="5" key="1">
    <citation type="journal article" date="2016" name="Proc. Natl. Acad. Sci. U.S.A.">
        <title>Functional and topological diversity of LOV domain photoreceptors.</title>
        <authorList>
            <person name="Glantz S.T."/>
            <person name="Carpenter E.J."/>
            <person name="Melkonian M."/>
            <person name="Gardner K.H."/>
            <person name="Boyden E.S."/>
            <person name="Wong G.K."/>
            <person name="Chow B.Y."/>
        </authorList>
    </citation>
    <scope>NUCLEOTIDE SEQUENCE</scope>
    <source>
        <strain evidence="5">HFIK_2002782</strain>
    </source>
</reference>
<sequence>MGAEQSTSSNLLGTPFVPKKQLSVKDVIIVDMLNGPDHSKTLCYCISDPDLHDNPIIFCSDGFSELVGYTREDVEGRNCRFLQGAKTDPGDIAKIRDAIKETQEACLCLINYKKDGSAFHNQFYLVPLFDAGGQLAYFLGIQVEVETPDDGQQQPKNLGWLHTMCLAE</sequence>
<dbReference type="PANTHER" id="PTHR47429:SF2">
    <property type="entry name" value="PROTEIN TWIN LOV 1"/>
    <property type="match status" value="1"/>
</dbReference>
<dbReference type="PANTHER" id="PTHR47429">
    <property type="entry name" value="PROTEIN TWIN LOV 1"/>
    <property type="match status" value="1"/>
</dbReference>
<dbReference type="EMBL" id="KU699286">
    <property type="protein sequence ID" value="AML77277.1"/>
    <property type="molecule type" value="mRNA"/>
</dbReference>
<evidence type="ECO:0000256" key="2">
    <source>
        <dbReference type="ARBA" id="ARBA00022643"/>
    </source>
</evidence>
<dbReference type="CDD" id="cd00130">
    <property type="entry name" value="PAS"/>
    <property type="match status" value="1"/>
</dbReference>
<evidence type="ECO:0000256" key="3">
    <source>
        <dbReference type="ARBA" id="ARBA00022991"/>
    </source>
</evidence>
<dbReference type="NCBIfam" id="TIGR00229">
    <property type="entry name" value="sensory_box"/>
    <property type="match status" value="1"/>
</dbReference>
<accession>A0A126WXT3</accession>
<keyword evidence="2" id="KW-0288">FMN</keyword>
<protein>
    <submittedName>
        <fullName evidence="5">Putative LOV domain-containing protein</fullName>
    </submittedName>
</protein>
<dbReference type="InterPro" id="IPR000014">
    <property type="entry name" value="PAS"/>
</dbReference>
<organism evidence="5">
    <name type="scientific">Sargassum vachellianum</name>
    <dbReference type="NCBI Taxonomy" id="1155129"/>
    <lineage>
        <taxon>Eukaryota</taxon>
        <taxon>Sar</taxon>
        <taxon>Stramenopiles</taxon>
        <taxon>Ochrophyta</taxon>
        <taxon>PX clade</taxon>
        <taxon>Phaeophyceae</taxon>
        <taxon>Fucales</taxon>
        <taxon>Sargassaceae</taxon>
        <taxon>Sargassum</taxon>
    </lineage>
</organism>
<feature type="domain" description="PAS" evidence="4">
    <location>
        <begin position="53"/>
        <end position="106"/>
    </location>
</feature>
<keyword evidence="3" id="KW-0157">Chromophore</keyword>
<evidence type="ECO:0000313" key="5">
    <source>
        <dbReference type="EMBL" id="AML77277.1"/>
    </source>
</evidence>
<evidence type="ECO:0000256" key="1">
    <source>
        <dbReference type="ARBA" id="ARBA00022630"/>
    </source>
</evidence>
<keyword evidence="1" id="KW-0285">Flavoprotein</keyword>
<dbReference type="Pfam" id="PF13426">
    <property type="entry name" value="PAS_9"/>
    <property type="match status" value="1"/>
</dbReference>
<dbReference type="PROSITE" id="PS50112">
    <property type="entry name" value="PAS"/>
    <property type="match status" value="1"/>
</dbReference>
<dbReference type="GO" id="GO:0005634">
    <property type="term" value="C:nucleus"/>
    <property type="evidence" value="ECO:0007669"/>
    <property type="project" value="TreeGrafter"/>
</dbReference>
<dbReference type="InterPro" id="IPR035965">
    <property type="entry name" value="PAS-like_dom_sf"/>
</dbReference>
<dbReference type="SUPFAM" id="SSF55785">
    <property type="entry name" value="PYP-like sensor domain (PAS domain)"/>
    <property type="match status" value="1"/>
</dbReference>
<dbReference type="Gene3D" id="3.30.450.20">
    <property type="entry name" value="PAS domain"/>
    <property type="match status" value="1"/>
</dbReference>
<proteinExistence type="evidence at transcript level"/>